<keyword evidence="1" id="KW-0472">Membrane</keyword>
<reference evidence="3 4" key="1">
    <citation type="submission" date="2023-06" db="EMBL/GenBank/DDBJ databases">
        <title>Alkalimonas sp., MEB004 an alkaliphilic bacterium isolated from Lonar Lake, India.</title>
        <authorList>
            <person name="Joshi A."/>
            <person name="Thite S."/>
        </authorList>
    </citation>
    <scope>NUCLEOTIDE SEQUENCE [LARGE SCALE GENOMIC DNA]</scope>
    <source>
        <strain evidence="3 4">MEB004</strain>
    </source>
</reference>
<keyword evidence="2" id="KW-0732">Signal</keyword>
<organism evidence="3 4">
    <name type="scientific">Alkalimonas mucilaginosa</name>
    <dbReference type="NCBI Taxonomy" id="3057676"/>
    <lineage>
        <taxon>Bacteria</taxon>
        <taxon>Pseudomonadati</taxon>
        <taxon>Pseudomonadota</taxon>
        <taxon>Gammaproteobacteria</taxon>
        <taxon>Alkalimonas</taxon>
    </lineage>
</organism>
<dbReference type="Proteomes" id="UP001339167">
    <property type="component" value="Unassembled WGS sequence"/>
</dbReference>
<sequence>MKALFLTFCLVMSGLSHAALIQLQPDQNEYRVGDSIQLSMTISGLSETLGAFWSEVFYQPSAFLLQSWQFGNGLDDGFGSLQFADHDAVVGSITLDDYAFWDADESILAAQQGTGFVLAQLNFIALEAGDFLLSFNPGWFGVENFAGTFIDASFADLSLRIQPTQVPVPATAFLLLAGLGLLYRRR</sequence>
<protein>
    <submittedName>
        <fullName evidence="3">PEP-CTERM sorting domain-containing protein</fullName>
    </submittedName>
</protein>
<dbReference type="EMBL" id="JAUGZK010000008">
    <property type="protein sequence ID" value="MEE2024930.1"/>
    <property type="molecule type" value="Genomic_DNA"/>
</dbReference>
<proteinExistence type="predicted"/>
<evidence type="ECO:0000313" key="3">
    <source>
        <dbReference type="EMBL" id="MEE2024930.1"/>
    </source>
</evidence>
<evidence type="ECO:0000256" key="2">
    <source>
        <dbReference type="SAM" id="SignalP"/>
    </source>
</evidence>
<evidence type="ECO:0000256" key="1">
    <source>
        <dbReference type="SAM" id="Phobius"/>
    </source>
</evidence>
<dbReference type="NCBIfam" id="TIGR02595">
    <property type="entry name" value="PEP_CTERM"/>
    <property type="match status" value="1"/>
</dbReference>
<gene>
    <name evidence="3" type="ORF">QWF21_11790</name>
</gene>
<evidence type="ECO:0000313" key="4">
    <source>
        <dbReference type="Proteomes" id="UP001339167"/>
    </source>
</evidence>
<dbReference type="RefSeq" id="WP_330088255.1">
    <property type="nucleotide sequence ID" value="NZ_JAUGZK010000008.1"/>
</dbReference>
<feature type="signal peptide" evidence="2">
    <location>
        <begin position="1"/>
        <end position="18"/>
    </location>
</feature>
<feature type="transmembrane region" description="Helical" evidence="1">
    <location>
        <begin position="166"/>
        <end position="183"/>
    </location>
</feature>
<accession>A0ABU7JH11</accession>
<comment type="caution">
    <text evidence="3">The sequence shown here is derived from an EMBL/GenBank/DDBJ whole genome shotgun (WGS) entry which is preliminary data.</text>
</comment>
<keyword evidence="1" id="KW-0812">Transmembrane</keyword>
<feature type="chain" id="PRO_5046473259" evidence="2">
    <location>
        <begin position="19"/>
        <end position="186"/>
    </location>
</feature>
<name>A0ABU7JH11_9GAMM</name>
<keyword evidence="4" id="KW-1185">Reference proteome</keyword>
<dbReference type="InterPro" id="IPR013424">
    <property type="entry name" value="Ice-binding_C"/>
</dbReference>
<keyword evidence="1" id="KW-1133">Transmembrane helix</keyword>